<dbReference type="Proteomes" id="UP000233469">
    <property type="component" value="Unassembled WGS sequence"/>
</dbReference>
<evidence type="ECO:0008006" key="4">
    <source>
        <dbReference type="Google" id="ProtNLM"/>
    </source>
</evidence>
<dbReference type="AlphaFoldDB" id="A0A2N1N6A4"/>
<evidence type="ECO:0000313" key="3">
    <source>
        <dbReference type="Proteomes" id="UP000233469"/>
    </source>
</evidence>
<protein>
    <recommendedName>
        <fullName evidence="4">Secreted protein</fullName>
    </recommendedName>
</protein>
<feature type="signal peptide" evidence="1">
    <location>
        <begin position="1"/>
        <end position="25"/>
    </location>
</feature>
<gene>
    <name evidence="2" type="ORF">RhiirC2_748574</name>
</gene>
<feature type="chain" id="PRO_5014826120" description="Secreted protein" evidence="1">
    <location>
        <begin position="26"/>
        <end position="162"/>
    </location>
</feature>
<dbReference type="EMBL" id="LLXL01000734">
    <property type="protein sequence ID" value="PKK69369.1"/>
    <property type="molecule type" value="Genomic_DNA"/>
</dbReference>
<sequence>MRIHTLKSLFIVLIILVVNSFYTHATAIVARQQQLVKCQCAFDYIHKSSTVTENIPANSINTHLTITCNSKTVSTEVTEYALWKVVNGKFVNMEGYGLRKLGPGYYSLHADPSECYNAPQEGLIGVAIAYFTIYSNNPDIVITKEKDGSCFIENVVVKCPPT</sequence>
<accession>A0A2N1N6A4</accession>
<dbReference type="VEuPathDB" id="FungiDB:RhiirA1_421089"/>
<organism evidence="2 3">
    <name type="scientific">Rhizophagus irregularis</name>
    <dbReference type="NCBI Taxonomy" id="588596"/>
    <lineage>
        <taxon>Eukaryota</taxon>
        <taxon>Fungi</taxon>
        <taxon>Fungi incertae sedis</taxon>
        <taxon>Mucoromycota</taxon>
        <taxon>Glomeromycotina</taxon>
        <taxon>Glomeromycetes</taxon>
        <taxon>Glomerales</taxon>
        <taxon>Glomeraceae</taxon>
        <taxon>Rhizophagus</taxon>
    </lineage>
</organism>
<reference evidence="2 3" key="2">
    <citation type="submission" date="2017-10" db="EMBL/GenBank/DDBJ databases">
        <title>Extensive intraspecific genome diversity in a model arbuscular mycorrhizal fungus.</title>
        <authorList>
            <person name="Chen E.C.H."/>
            <person name="Morin E."/>
            <person name="Baudet D."/>
            <person name="Noel J."/>
            <person name="Ndikumana S."/>
            <person name="Charron P."/>
            <person name="St-Onge C."/>
            <person name="Giorgi J."/>
            <person name="Grigoriev I.V."/>
            <person name="Roux C."/>
            <person name="Martin F.M."/>
            <person name="Corradi N."/>
        </authorList>
    </citation>
    <scope>NUCLEOTIDE SEQUENCE [LARGE SCALE GENOMIC DNA]</scope>
    <source>
        <strain evidence="2 3">C2</strain>
    </source>
</reference>
<comment type="caution">
    <text evidence="2">The sequence shown here is derived from an EMBL/GenBank/DDBJ whole genome shotgun (WGS) entry which is preliminary data.</text>
</comment>
<keyword evidence="1" id="KW-0732">Signal</keyword>
<proteinExistence type="predicted"/>
<reference evidence="2 3" key="1">
    <citation type="submission" date="2016-04" db="EMBL/GenBank/DDBJ databases">
        <title>Genome analyses suggest a sexual origin of heterokaryosis in a supposedly ancient asexual fungus.</title>
        <authorList>
            <person name="Ropars J."/>
            <person name="Sedzielewska K."/>
            <person name="Noel J."/>
            <person name="Charron P."/>
            <person name="Farinelli L."/>
            <person name="Marton T."/>
            <person name="Kruger M."/>
            <person name="Pelin A."/>
            <person name="Brachmann A."/>
            <person name="Corradi N."/>
        </authorList>
    </citation>
    <scope>NUCLEOTIDE SEQUENCE [LARGE SCALE GENOMIC DNA]</scope>
    <source>
        <strain evidence="2 3">C2</strain>
    </source>
</reference>
<dbReference type="VEuPathDB" id="FungiDB:RhiirFUN_019014"/>
<name>A0A2N1N6A4_9GLOM</name>
<evidence type="ECO:0000256" key="1">
    <source>
        <dbReference type="SAM" id="SignalP"/>
    </source>
</evidence>
<feature type="non-terminal residue" evidence="2">
    <location>
        <position position="162"/>
    </location>
</feature>
<dbReference type="VEuPathDB" id="FungiDB:FUN_020084"/>
<evidence type="ECO:0000313" key="2">
    <source>
        <dbReference type="EMBL" id="PKK69369.1"/>
    </source>
</evidence>